<dbReference type="InterPro" id="IPR000157">
    <property type="entry name" value="TIR_dom"/>
</dbReference>
<dbReference type="InterPro" id="IPR044974">
    <property type="entry name" value="Disease_R_plants"/>
</dbReference>
<evidence type="ECO:0000256" key="1">
    <source>
        <dbReference type="ARBA" id="ARBA00023027"/>
    </source>
</evidence>
<dbReference type="InterPro" id="IPR035897">
    <property type="entry name" value="Toll_tir_struct_dom_sf"/>
</dbReference>
<dbReference type="Gene3D" id="3.40.50.10140">
    <property type="entry name" value="Toll/interleukin-1 receptor homology (TIR) domain"/>
    <property type="match status" value="1"/>
</dbReference>
<dbReference type="PANTHER" id="PTHR11017:SF252">
    <property type="entry name" value="RESISTANCE PROTEIN (TIR-NBS-LRR CLASS), PUTATIVE-RELATED"/>
    <property type="match status" value="1"/>
</dbReference>
<dbReference type="GO" id="GO:0007165">
    <property type="term" value="P:signal transduction"/>
    <property type="evidence" value="ECO:0007669"/>
    <property type="project" value="InterPro"/>
</dbReference>
<evidence type="ECO:0000313" key="3">
    <source>
        <dbReference type="EMBL" id="CAI8586846.1"/>
    </source>
</evidence>
<dbReference type="Gene3D" id="1.10.8.430">
    <property type="entry name" value="Helical domain of apoptotic protease-activating factors"/>
    <property type="match status" value="1"/>
</dbReference>
<organism evidence="3 4">
    <name type="scientific">Vicia faba</name>
    <name type="common">Broad bean</name>
    <name type="synonym">Faba vulgaris</name>
    <dbReference type="NCBI Taxonomy" id="3906"/>
    <lineage>
        <taxon>Eukaryota</taxon>
        <taxon>Viridiplantae</taxon>
        <taxon>Streptophyta</taxon>
        <taxon>Embryophyta</taxon>
        <taxon>Tracheophyta</taxon>
        <taxon>Spermatophyta</taxon>
        <taxon>Magnoliopsida</taxon>
        <taxon>eudicotyledons</taxon>
        <taxon>Gunneridae</taxon>
        <taxon>Pentapetalae</taxon>
        <taxon>rosids</taxon>
        <taxon>fabids</taxon>
        <taxon>Fabales</taxon>
        <taxon>Fabaceae</taxon>
        <taxon>Papilionoideae</taxon>
        <taxon>50 kb inversion clade</taxon>
        <taxon>NPAAA clade</taxon>
        <taxon>Hologalegina</taxon>
        <taxon>IRL clade</taxon>
        <taxon>Fabeae</taxon>
        <taxon>Vicia</taxon>
    </lineage>
</organism>
<gene>
    <name evidence="3" type="ORF">VFH_I272800</name>
</gene>
<dbReference type="InterPro" id="IPR042197">
    <property type="entry name" value="Apaf_helical"/>
</dbReference>
<keyword evidence="4" id="KW-1185">Reference proteome</keyword>
<protein>
    <recommendedName>
        <fullName evidence="2">TIR domain-containing protein</fullName>
    </recommendedName>
</protein>
<dbReference type="SUPFAM" id="SSF52540">
    <property type="entry name" value="P-loop containing nucleoside triphosphate hydrolases"/>
    <property type="match status" value="1"/>
</dbReference>
<dbReference type="PRINTS" id="PR00364">
    <property type="entry name" value="DISEASERSIST"/>
</dbReference>
<dbReference type="EMBL" id="OX451736">
    <property type="protein sequence ID" value="CAI8586846.1"/>
    <property type="molecule type" value="Genomic_DNA"/>
</dbReference>
<dbReference type="GO" id="GO:0006952">
    <property type="term" value="P:defense response"/>
    <property type="evidence" value="ECO:0007669"/>
    <property type="project" value="InterPro"/>
</dbReference>
<feature type="domain" description="TIR" evidence="2">
    <location>
        <begin position="364"/>
        <end position="530"/>
    </location>
</feature>
<dbReference type="Gene3D" id="3.40.50.300">
    <property type="entry name" value="P-loop containing nucleotide triphosphate hydrolases"/>
    <property type="match status" value="1"/>
</dbReference>
<dbReference type="Pfam" id="PF01582">
    <property type="entry name" value="TIR"/>
    <property type="match status" value="1"/>
</dbReference>
<evidence type="ECO:0000313" key="4">
    <source>
        <dbReference type="Proteomes" id="UP001157006"/>
    </source>
</evidence>
<accession>A0AAV0YM78</accession>
<sequence>MSANMHYTIILYSIPTLGIRETARMVFDDVEGRIGKVFKEVETQKNTLISNRDSVHVKVEAIDHKIEKISDVVFEWLKEAQILIQEVENLTLQDKMQQWNEFRKLLKKLTTLNAKCEFDPFSTPIPSLEHFSSGNIMCFESREKTSDQLFEALQDENCSIIGLYGRQGYGKTTLVKAMGEKVKYLKIFHKVLFATVSQNPNIRTMQKEIADSLDMKFDKNSEVGRARRIFSAIESMYRPILVIFDDVQVKFDPEDVGIPCKSNRCKVLLTARCQEDCDLMQCQKNIQLGPLSKEEAWTLFEKHSGIHDEECSSSSSFDILNIAREVAFECEGVPKLVKDTGSSLRNKPIKEWKETLDSLKHSMAKWQIFLSFRGGDTRYSFTGSLYHTLCQEGFKTFMDDGGLNTGDQISPSLLNAIEASRLSIIVLSENYASSTWCLDELVKILECMKFKNQMVWPIFYKVEPSDIRYMRKCYGRDMAQHENVLGINSERVKKWKSALFEVSNLSGKTYTTGYEYEFIQKIVEDANQIKSRLQIQTI</sequence>
<dbReference type="GO" id="GO:0043531">
    <property type="term" value="F:ADP binding"/>
    <property type="evidence" value="ECO:0007669"/>
    <property type="project" value="InterPro"/>
</dbReference>
<name>A0AAV0YM78_VICFA</name>
<dbReference type="Pfam" id="PF00931">
    <property type="entry name" value="NB-ARC"/>
    <property type="match status" value="1"/>
</dbReference>
<reference evidence="3 4" key="1">
    <citation type="submission" date="2023-01" db="EMBL/GenBank/DDBJ databases">
        <authorList>
            <person name="Kreplak J."/>
        </authorList>
    </citation>
    <scope>NUCLEOTIDE SEQUENCE [LARGE SCALE GENOMIC DNA]</scope>
</reference>
<dbReference type="PANTHER" id="PTHR11017">
    <property type="entry name" value="LEUCINE-RICH REPEAT-CONTAINING PROTEIN"/>
    <property type="match status" value="1"/>
</dbReference>
<dbReference type="Proteomes" id="UP001157006">
    <property type="component" value="Chromosome 1L"/>
</dbReference>
<dbReference type="SUPFAM" id="SSF52200">
    <property type="entry name" value="Toll/Interleukin receptor TIR domain"/>
    <property type="match status" value="1"/>
</dbReference>
<evidence type="ECO:0000259" key="2">
    <source>
        <dbReference type="PROSITE" id="PS50104"/>
    </source>
</evidence>
<dbReference type="PROSITE" id="PS50104">
    <property type="entry name" value="TIR"/>
    <property type="match status" value="1"/>
</dbReference>
<keyword evidence="1" id="KW-0520">NAD</keyword>
<dbReference type="InterPro" id="IPR002182">
    <property type="entry name" value="NB-ARC"/>
</dbReference>
<dbReference type="AlphaFoldDB" id="A0AAV0YM78"/>
<dbReference type="SMART" id="SM00255">
    <property type="entry name" value="TIR"/>
    <property type="match status" value="1"/>
</dbReference>
<dbReference type="InterPro" id="IPR027417">
    <property type="entry name" value="P-loop_NTPase"/>
</dbReference>
<dbReference type="FunFam" id="3.40.50.10140:FF:000007">
    <property type="entry name" value="Disease resistance protein (TIR-NBS-LRR class)"/>
    <property type="match status" value="1"/>
</dbReference>
<proteinExistence type="predicted"/>